<dbReference type="Gene3D" id="1.25.10.20">
    <property type="entry name" value="Vitellinogen, superhelical"/>
    <property type="match status" value="1"/>
</dbReference>
<feature type="signal peptide" evidence="6">
    <location>
        <begin position="1"/>
        <end position="21"/>
    </location>
</feature>
<comment type="subcellular location">
    <subcellularLocation>
        <location evidence="1">Endoplasmic reticulum</location>
    </subcellularLocation>
</comment>
<dbReference type="SUPFAM" id="SSF48431">
    <property type="entry name" value="Lipovitellin-phosvitin complex, superhelical domain"/>
    <property type="match status" value="1"/>
</dbReference>
<evidence type="ECO:0000256" key="6">
    <source>
        <dbReference type="SAM" id="SignalP"/>
    </source>
</evidence>
<comment type="caution">
    <text evidence="5">Lacks conserved residue(s) required for the propagation of feature annotation.</text>
</comment>
<dbReference type="EMBL" id="CAXITT010000018">
    <property type="protein sequence ID" value="CAL1527449.1"/>
    <property type="molecule type" value="Genomic_DNA"/>
</dbReference>
<reference evidence="8 9" key="1">
    <citation type="submission" date="2024-04" db="EMBL/GenBank/DDBJ databases">
        <authorList>
            <consortium name="Genoscope - CEA"/>
            <person name="William W."/>
        </authorList>
    </citation>
    <scope>NUCLEOTIDE SEQUENCE [LARGE SCALE GENOMIC DNA]</scope>
</reference>
<keyword evidence="4" id="KW-0256">Endoplasmic reticulum</keyword>
<dbReference type="Gene3D" id="2.30.230.10">
    <property type="entry name" value="Lipovitellin, beta-sheet shell regions, chain A"/>
    <property type="match status" value="1"/>
</dbReference>
<name>A0AAV2H5E3_LYMST</name>
<dbReference type="PROSITE" id="PS51211">
    <property type="entry name" value="VITELLOGENIN"/>
    <property type="match status" value="1"/>
</dbReference>
<feature type="domain" description="Vitellogenin" evidence="7">
    <location>
        <begin position="24"/>
        <end position="638"/>
    </location>
</feature>
<organism evidence="8 9">
    <name type="scientific">Lymnaea stagnalis</name>
    <name type="common">Great pond snail</name>
    <name type="synonym">Helix stagnalis</name>
    <dbReference type="NCBI Taxonomy" id="6523"/>
    <lineage>
        <taxon>Eukaryota</taxon>
        <taxon>Metazoa</taxon>
        <taxon>Spiralia</taxon>
        <taxon>Lophotrochozoa</taxon>
        <taxon>Mollusca</taxon>
        <taxon>Gastropoda</taxon>
        <taxon>Heterobranchia</taxon>
        <taxon>Euthyneura</taxon>
        <taxon>Panpulmonata</taxon>
        <taxon>Hygrophila</taxon>
        <taxon>Lymnaeoidea</taxon>
        <taxon>Lymnaeidae</taxon>
        <taxon>Lymnaea</taxon>
    </lineage>
</organism>
<keyword evidence="3 6" id="KW-0732">Signal</keyword>
<dbReference type="GO" id="GO:0005548">
    <property type="term" value="F:phospholipid transporter activity"/>
    <property type="evidence" value="ECO:0007669"/>
    <property type="project" value="InterPro"/>
</dbReference>
<proteinExistence type="predicted"/>
<evidence type="ECO:0000256" key="4">
    <source>
        <dbReference type="ARBA" id="ARBA00022824"/>
    </source>
</evidence>
<dbReference type="PANTHER" id="PTHR13024:SF0">
    <property type="entry name" value="MICROSOMAL TRIACYLGLYCEROL TRANSFER PROTEIN"/>
    <property type="match status" value="1"/>
</dbReference>
<dbReference type="Pfam" id="PF01347">
    <property type="entry name" value="Vitellogenin_N"/>
    <property type="match status" value="1"/>
</dbReference>
<dbReference type="GO" id="GO:0005783">
    <property type="term" value="C:endoplasmic reticulum"/>
    <property type="evidence" value="ECO:0007669"/>
    <property type="project" value="UniProtKB-SubCell"/>
</dbReference>
<dbReference type="AlphaFoldDB" id="A0AAV2H5E3"/>
<dbReference type="SMART" id="SM00638">
    <property type="entry name" value="LPD_N"/>
    <property type="match status" value="1"/>
</dbReference>
<feature type="chain" id="PRO_5043326540" description="Vitellogenin domain-containing protein" evidence="6">
    <location>
        <begin position="22"/>
        <end position="887"/>
    </location>
</feature>
<dbReference type="PANTHER" id="PTHR13024">
    <property type="entry name" value="MICROSOMAL TRIGLYCERIDE TRANSFER PROTEIN, LARGE SUBUNIT"/>
    <property type="match status" value="1"/>
</dbReference>
<keyword evidence="2" id="KW-0813">Transport</keyword>
<sequence length="887" mass="98451">MTQRLFLFALFAVSSIIQCLSLNYDPSKIYTYSYTTDIALNDANIKKASPAQKDVGVQLKIKFKLSTIYKDSNVQLFKLVITEGQVASYVNTKIQQDLDKSVFQPVYFKLSDSLVQNLYFVEDSIFSHNVKKGIVNLFQVQEEAGERTEVDVSGECQVRYSIPEPGVVDRTKSDCLNLEIARQYSNSNRALGVSMYVKATSQYRMKDSIIESVTASHRAISYLNIRPGLNGGALSTQKLVLESTTANNVFLSSSEEAALATAEEEAGSSLSLSLLPSEEETQQCQQDCQTPESLAIKLEEDLKAENIATVKSAKAFIQLLKSFRGSGKATLTKVMTGEKSYYIVPQLIDVATAAQTEAAKESLFGLLDFSNEDAVEYPQRFLFAAAYSSHPSESLIADLLAIVYKKVPNESLRESLLLSLGAIVHTFCQVKDQCNSKVIEKFKAMVTSELLACKEESCQLMYLRALGNAGLASTVKSILPFAESPRSPMLATTAISAFRRIHNKFITSQVKEAMLRIFHQNRANYDTSVRIAALELLLDISLSDQELRNILLICVNQSEPEFTTYVTKLLQDSATVNSLLRQQILYILQDTRMNNYNVWAQSGKSSVITSYLAKMQDVNSTYNLFFENSPSGVMKRSGMVVNLLGKTIKQAVMKFGIYASGLESLMGQEETAAASNDDKSVDDEEPSAEATAGMSFSFLDVLLTQVEFFRGMSGLMSAAWNAPSELTSALQGNLLLQDHSQRIHLSNGLVLNTQVLGVLSMDLSGLISISLWNRNCDALIRTSGALYLEGSLKVDSTLFNLGLTFTGEGQSNIDYTSKADFYEMPLKLCMQMLRPDFEFLQNLVKYEQIKKGKKYRSKVTQKIQVPGESYFLNKANSEECRAMMKDE</sequence>
<evidence type="ECO:0000256" key="2">
    <source>
        <dbReference type="ARBA" id="ARBA00022448"/>
    </source>
</evidence>
<evidence type="ECO:0000256" key="5">
    <source>
        <dbReference type="PROSITE-ProRule" id="PRU00557"/>
    </source>
</evidence>
<dbReference type="GO" id="GO:0042157">
    <property type="term" value="P:lipoprotein metabolic process"/>
    <property type="evidence" value="ECO:0007669"/>
    <property type="project" value="TreeGrafter"/>
</dbReference>
<dbReference type="InterPro" id="IPR001747">
    <property type="entry name" value="Vitellogenin_N"/>
</dbReference>
<dbReference type="InterPro" id="IPR011030">
    <property type="entry name" value="Lipovitellin_superhlx_dom"/>
</dbReference>
<dbReference type="Pfam" id="PF19444">
    <property type="entry name" value="MTP_lip_bd"/>
    <property type="match status" value="1"/>
</dbReference>
<evidence type="ECO:0000313" key="9">
    <source>
        <dbReference type="Proteomes" id="UP001497497"/>
    </source>
</evidence>
<dbReference type="SUPFAM" id="SSF56968">
    <property type="entry name" value="Lipovitellin-phosvitin complex, beta-sheet shell regions"/>
    <property type="match status" value="1"/>
</dbReference>
<evidence type="ECO:0000313" key="8">
    <source>
        <dbReference type="EMBL" id="CAL1527449.1"/>
    </source>
</evidence>
<keyword evidence="9" id="KW-1185">Reference proteome</keyword>
<protein>
    <recommendedName>
        <fullName evidence="7">Vitellogenin domain-containing protein</fullName>
    </recommendedName>
</protein>
<dbReference type="InterPro" id="IPR039988">
    <property type="entry name" value="MTTP"/>
</dbReference>
<dbReference type="InterPro" id="IPR045811">
    <property type="entry name" value="MTP_lip-bd"/>
</dbReference>
<gene>
    <name evidence="8" type="ORF">GSLYS_00001626001</name>
</gene>
<evidence type="ECO:0000256" key="1">
    <source>
        <dbReference type="ARBA" id="ARBA00004240"/>
    </source>
</evidence>
<dbReference type="InterPro" id="IPR015816">
    <property type="entry name" value="Vitellinogen_b-sht_N"/>
</dbReference>
<dbReference type="GO" id="GO:0008289">
    <property type="term" value="F:lipid binding"/>
    <property type="evidence" value="ECO:0007669"/>
    <property type="project" value="InterPro"/>
</dbReference>
<evidence type="ECO:0000259" key="7">
    <source>
        <dbReference type="PROSITE" id="PS51211"/>
    </source>
</evidence>
<dbReference type="Proteomes" id="UP001497497">
    <property type="component" value="Unassembled WGS sequence"/>
</dbReference>
<dbReference type="GO" id="GO:0016323">
    <property type="term" value="C:basolateral plasma membrane"/>
    <property type="evidence" value="ECO:0007669"/>
    <property type="project" value="TreeGrafter"/>
</dbReference>
<evidence type="ECO:0000256" key="3">
    <source>
        <dbReference type="ARBA" id="ARBA00022729"/>
    </source>
</evidence>
<comment type="caution">
    <text evidence="8">The sequence shown here is derived from an EMBL/GenBank/DDBJ whole genome shotgun (WGS) entry which is preliminary data.</text>
</comment>
<accession>A0AAV2H5E3</accession>
<dbReference type="GO" id="GO:0005794">
    <property type="term" value="C:Golgi apparatus"/>
    <property type="evidence" value="ECO:0007669"/>
    <property type="project" value="TreeGrafter"/>
</dbReference>
<dbReference type="InterPro" id="IPR015819">
    <property type="entry name" value="Lipid_transp_b-sht_shell"/>
</dbReference>